<reference evidence="4 6" key="1">
    <citation type="journal article" date="2016" name="Genome Announc.">
        <title>Complete Genome Sequences of Aerococcus christensenii CCUG 28831T, Aerococcus sanguinicola CCUG 43001T, Aerococcus urinae CCUG 36881T, Aerococcus urinaeequi CCUG 28094T, Aerococcus urinaehominis CCUG 42038 BT, and Aerococcus viridans CCUG 4311T.</title>
        <authorList>
            <person name="Carkaci D."/>
            <person name="Dargis R."/>
            <person name="Nielsen X.C."/>
            <person name="Skovgaard O."/>
            <person name="Fuursted K."/>
            <person name="Christensen J.J."/>
        </authorList>
    </citation>
    <scope>NUCLEOTIDE SEQUENCE [LARGE SCALE GENOMIC DNA]</scope>
    <source>
        <strain evidence="4 6">CCUG43001</strain>
    </source>
</reference>
<feature type="binding site" evidence="2">
    <location>
        <position position="185"/>
    </location>
    <ligand>
        <name>Zn(2+)</name>
        <dbReference type="ChEBI" id="CHEBI:29105"/>
    </ligand>
</feature>
<dbReference type="PROSITE" id="PS50305">
    <property type="entry name" value="SIRTUIN"/>
    <property type="match status" value="1"/>
</dbReference>
<dbReference type="Gene3D" id="3.40.50.1220">
    <property type="entry name" value="TPP-binding domain"/>
    <property type="match status" value="1"/>
</dbReference>
<evidence type="ECO:0000259" key="3">
    <source>
        <dbReference type="PROSITE" id="PS50305"/>
    </source>
</evidence>
<evidence type="ECO:0000313" key="7">
    <source>
        <dbReference type="Proteomes" id="UP000234239"/>
    </source>
</evidence>
<evidence type="ECO:0000256" key="2">
    <source>
        <dbReference type="PROSITE-ProRule" id="PRU00236"/>
    </source>
</evidence>
<reference evidence="6" key="2">
    <citation type="submission" date="2016-01" db="EMBL/GenBank/DDBJ databases">
        <title>Six Aerococcus type strain genome sequencing and assembly using PacBio and Illumina Hiseq.</title>
        <authorList>
            <person name="Carkaci D."/>
            <person name="Dargis R."/>
            <person name="Nielsen X.C."/>
            <person name="Skovgaard O."/>
            <person name="Fuursted K."/>
            <person name="Christensen J.J."/>
        </authorList>
    </citation>
    <scope>NUCLEOTIDE SEQUENCE [LARGE SCALE GENOMIC DNA]</scope>
    <source>
        <strain evidence="6">CCUG43001</strain>
    </source>
</reference>
<evidence type="ECO:0000256" key="1">
    <source>
        <dbReference type="ARBA" id="ARBA00023027"/>
    </source>
</evidence>
<gene>
    <name evidence="4" type="ORF">AWM72_08590</name>
    <name evidence="5" type="ORF">CYJ28_01165</name>
</gene>
<feature type="binding site" evidence="2">
    <location>
        <position position="151"/>
    </location>
    <ligand>
        <name>Zn(2+)</name>
        <dbReference type="ChEBI" id="CHEBI:29105"/>
    </ligand>
</feature>
<dbReference type="GO" id="GO:0046872">
    <property type="term" value="F:metal ion binding"/>
    <property type="evidence" value="ECO:0007669"/>
    <property type="project" value="UniProtKB-KW"/>
</dbReference>
<keyword evidence="6" id="KW-1185">Reference proteome</keyword>
<dbReference type="GeneID" id="92904125"/>
<accession>A0A109RE42</accession>
<organism evidence="4 6">
    <name type="scientific">Aerococcus sanguinicola</name>
    <dbReference type="NCBI Taxonomy" id="119206"/>
    <lineage>
        <taxon>Bacteria</taxon>
        <taxon>Bacillati</taxon>
        <taxon>Bacillota</taxon>
        <taxon>Bacilli</taxon>
        <taxon>Lactobacillales</taxon>
        <taxon>Aerococcaceae</taxon>
        <taxon>Aerococcus</taxon>
    </lineage>
</organism>
<dbReference type="Proteomes" id="UP000234239">
    <property type="component" value="Unassembled WGS sequence"/>
</dbReference>
<feature type="domain" description="Deacetylase sirtuin-type" evidence="3">
    <location>
        <begin position="11"/>
        <end position="288"/>
    </location>
</feature>
<dbReference type="InterPro" id="IPR029035">
    <property type="entry name" value="DHS-like_NAD/FAD-binding_dom"/>
</dbReference>
<dbReference type="RefSeq" id="WP_067976256.1">
    <property type="nucleotide sequence ID" value="NZ_CAJHKM010000003.1"/>
</dbReference>
<evidence type="ECO:0000313" key="6">
    <source>
        <dbReference type="Proteomes" id="UP000069912"/>
    </source>
</evidence>
<evidence type="ECO:0000313" key="4">
    <source>
        <dbReference type="EMBL" id="AMB94809.1"/>
    </source>
</evidence>
<name>A0A109RE42_9LACT</name>
<dbReference type="EMBL" id="PKGY01000001">
    <property type="protein sequence ID" value="PKZ23189.1"/>
    <property type="molecule type" value="Genomic_DNA"/>
</dbReference>
<dbReference type="KEGG" id="asan:AWM72_08590"/>
<feature type="binding site" evidence="2">
    <location>
        <position position="147"/>
    </location>
    <ligand>
        <name>Zn(2+)</name>
        <dbReference type="ChEBI" id="CHEBI:29105"/>
    </ligand>
</feature>
<dbReference type="EMBL" id="CP014160">
    <property type="protein sequence ID" value="AMB94809.1"/>
    <property type="molecule type" value="Genomic_DNA"/>
</dbReference>
<sequence length="288" mass="32969">MNKIWKALQSAEEKSESELLAELFKEAEALVIGIGAGMSAADGFTYVGPRFKENFPDFIAKYGLFDMLQAFLNDFESLEEYWAFQSRFVKLNGLDQDAGASYLKLRDLLADKNYHIITSNADNAFEAAGFDMDKVFYYQGKYVLFQCSKQCQDVTYRDDDMIREMVDRQEDMKVPSELIPYCPNCGAPLEINKRDTVRGMVEDAHWHEQEAAYTDFLAANEGKKVLYLEIGIGHTTPELIREPFQEETLDNPQALYVMMNQKPYHIPSELADQSLRLTDDLAQTFANM</sequence>
<comment type="caution">
    <text evidence="2">Lacks conserved residue(s) required for the propagation of feature annotation.</text>
</comment>
<keyword evidence="2" id="KW-0479">Metal-binding</keyword>
<keyword evidence="2" id="KW-0862">Zinc</keyword>
<keyword evidence="1" id="KW-0520">NAD</keyword>
<dbReference type="SUPFAM" id="SSF52467">
    <property type="entry name" value="DHS-like NAD/FAD-binding domain"/>
    <property type="match status" value="1"/>
</dbReference>
<feature type="binding site" evidence="2">
    <location>
        <position position="182"/>
    </location>
    <ligand>
        <name>Zn(2+)</name>
        <dbReference type="ChEBI" id="CHEBI:29105"/>
    </ligand>
</feature>
<evidence type="ECO:0000313" key="5">
    <source>
        <dbReference type="EMBL" id="PKZ23189.1"/>
    </source>
</evidence>
<proteinExistence type="predicted"/>
<protein>
    <submittedName>
        <fullName evidence="4">Deacetylase SIR2</fullName>
    </submittedName>
</protein>
<dbReference type="AlphaFoldDB" id="A0A109RE42"/>
<reference evidence="5 7" key="3">
    <citation type="submission" date="2017-12" db="EMBL/GenBank/DDBJ databases">
        <title>Phylogenetic diversity of female urinary microbiome.</title>
        <authorList>
            <person name="Thomas-White K."/>
            <person name="Wolfe A.J."/>
        </authorList>
    </citation>
    <scope>NUCLEOTIDE SEQUENCE [LARGE SCALE GENOMIC DNA]</scope>
    <source>
        <strain evidence="5 7">UMB0139</strain>
    </source>
</reference>
<dbReference type="OrthoDB" id="394960at2"/>
<dbReference type="Proteomes" id="UP000069912">
    <property type="component" value="Chromosome"/>
</dbReference>
<dbReference type="InterPro" id="IPR026590">
    <property type="entry name" value="Ssirtuin_cat_dom"/>
</dbReference>